<keyword evidence="9" id="KW-1185">Reference proteome</keyword>
<dbReference type="InterPro" id="IPR036388">
    <property type="entry name" value="WH-like_DNA-bd_sf"/>
</dbReference>
<dbReference type="InterPro" id="IPR013249">
    <property type="entry name" value="RNA_pol_sigma70_r4_t2"/>
</dbReference>
<dbReference type="Gene3D" id="1.10.10.10">
    <property type="entry name" value="Winged helix-like DNA-binding domain superfamily/Winged helix DNA-binding domain"/>
    <property type="match status" value="1"/>
</dbReference>
<dbReference type="InterPro" id="IPR013324">
    <property type="entry name" value="RNA_pol_sigma_r3/r4-like"/>
</dbReference>
<protein>
    <submittedName>
        <fullName evidence="8">Putative RNA polymerase sigma factor</fullName>
    </submittedName>
</protein>
<dbReference type="PANTHER" id="PTHR43133:SF8">
    <property type="entry name" value="RNA POLYMERASE SIGMA FACTOR HI_1459-RELATED"/>
    <property type="match status" value="1"/>
</dbReference>
<evidence type="ECO:0000313" key="8">
    <source>
        <dbReference type="EMBL" id="AOO66508.1"/>
    </source>
</evidence>
<sequence length="160" mass="18708">MLKYYKELVYFVQKMVGDRELAMDITQETYAKTIEKSKDVIIENERAFLYKVARNIVIDATRREKNRTFIAYEEEHHCCNAHEQPDAIVFESLKDAMLVEALGALPRHLKHVFVLHVIEGYSKKEIASMLNLNLNSVQKYIISATAKLTEYIQHKEWNDA</sequence>
<evidence type="ECO:0000256" key="5">
    <source>
        <dbReference type="ARBA" id="ARBA00023163"/>
    </source>
</evidence>
<dbReference type="RefSeq" id="WP_069479037.1">
    <property type="nucleotide sequence ID" value="NZ_CP017111.1"/>
</dbReference>
<accession>A0A1D7TNC9</accession>
<dbReference type="GO" id="GO:0003677">
    <property type="term" value="F:DNA binding"/>
    <property type="evidence" value="ECO:0007669"/>
    <property type="project" value="UniProtKB-KW"/>
</dbReference>
<dbReference type="STRING" id="1193502.SHALO_2750"/>
<proteinExistence type="inferred from homology"/>
<comment type="similarity">
    <text evidence="1">Belongs to the sigma-70 factor family. ECF subfamily.</text>
</comment>
<dbReference type="Gene3D" id="1.10.1740.10">
    <property type="match status" value="1"/>
</dbReference>
<dbReference type="Pfam" id="PF08281">
    <property type="entry name" value="Sigma70_r4_2"/>
    <property type="match status" value="1"/>
</dbReference>
<keyword evidence="4" id="KW-0238">DNA-binding</keyword>
<evidence type="ECO:0000256" key="3">
    <source>
        <dbReference type="ARBA" id="ARBA00023082"/>
    </source>
</evidence>
<dbReference type="InterPro" id="IPR007627">
    <property type="entry name" value="RNA_pol_sigma70_r2"/>
</dbReference>
<evidence type="ECO:0000259" key="7">
    <source>
        <dbReference type="Pfam" id="PF08281"/>
    </source>
</evidence>
<dbReference type="GO" id="GO:0006352">
    <property type="term" value="P:DNA-templated transcription initiation"/>
    <property type="evidence" value="ECO:0007669"/>
    <property type="project" value="InterPro"/>
</dbReference>
<evidence type="ECO:0000256" key="2">
    <source>
        <dbReference type="ARBA" id="ARBA00023015"/>
    </source>
</evidence>
<feature type="domain" description="RNA polymerase sigma-70 region 2" evidence="6">
    <location>
        <begin position="3"/>
        <end position="65"/>
    </location>
</feature>
<evidence type="ECO:0000256" key="4">
    <source>
        <dbReference type="ARBA" id="ARBA00023125"/>
    </source>
</evidence>
<dbReference type="Pfam" id="PF04542">
    <property type="entry name" value="Sigma70_r2"/>
    <property type="match status" value="1"/>
</dbReference>
<dbReference type="PANTHER" id="PTHR43133">
    <property type="entry name" value="RNA POLYMERASE ECF-TYPE SIGMA FACTO"/>
    <property type="match status" value="1"/>
</dbReference>
<gene>
    <name evidence="8" type="ORF">SHALO_2750</name>
</gene>
<evidence type="ECO:0000256" key="1">
    <source>
        <dbReference type="ARBA" id="ARBA00010641"/>
    </source>
</evidence>
<name>A0A1D7TNC9_9BACT</name>
<evidence type="ECO:0000313" key="9">
    <source>
        <dbReference type="Proteomes" id="UP000094609"/>
    </source>
</evidence>
<reference evidence="9" key="1">
    <citation type="submission" date="2016-08" db="EMBL/GenBank/DDBJ databases">
        <title>Complete genome sequence of the organohalide-respiring Epsilonproteobacterium Sulfurospirillum halorespirans.</title>
        <authorList>
            <person name="Goris T."/>
            <person name="Zimmermann J."/>
            <person name="Schenz B."/>
            <person name="Lemos M."/>
            <person name="Hackermueller J."/>
            <person name="Diekert G."/>
        </authorList>
    </citation>
    <scope>NUCLEOTIDE SEQUENCE [LARGE SCALE GENOMIC DNA]</scope>
    <source>
        <strain>DSM 13726</strain>
        <strain evidence="9">PCE-M2</strain>
    </source>
</reference>
<dbReference type="GO" id="GO:0016987">
    <property type="term" value="F:sigma factor activity"/>
    <property type="evidence" value="ECO:0007669"/>
    <property type="project" value="UniProtKB-KW"/>
</dbReference>
<dbReference type="EMBL" id="CP017111">
    <property type="protein sequence ID" value="AOO66508.1"/>
    <property type="molecule type" value="Genomic_DNA"/>
</dbReference>
<dbReference type="KEGG" id="shal:SHALO_2750"/>
<dbReference type="InterPro" id="IPR013325">
    <property type="entry name" value="RNA_pol_sigma_r2"/>
</dbReference>
<dbReference type="PATRIC" id="fig|1193502.14.peg.2786"/>
<organism evidence="8 9">
    <name type="scientific">Sulfurospirillum halorespirans DSM 13726</name>
    <dbReference type="NCBI Taxonomy" id="1193502"/>
    <lineage>
        <taxon>Bacteria</taxon>
        <taxon>Pseudomonadati</taxon>
        <taxon>Campylobacterota</taxon>
        <taxon>Epsilonproteobacteria</taxon>
        <taxon>Campylobacterales</taxon>
        <taxon>Sulfurospirillaceae</taxon>
        <taxon>Sulfurospirillum</taxon>
    </lineage>
</organism>
<evidence type="ECO:0000259" key="6">
    <source>
        <dbReference type="Pfam" id="PF04542"/>
    </source>
</evidence>
<dbReference type="Proteomes" id="UP000094609">
    <property type="component" value="Chromosome"/>
</dbReference>
<dbReference type="AlphaFoldDB" id="A0A1D7TNC9"/>
<dbReference type="InterPro" id="IPR014284">
    <property type="entry name" value="RNA_pol_sigma-70_dom"/>
</dbReference>
<dbReference type="InterPro" id="IPR039425">
    <property type="entry name" value="RNA_pol_sigma-70-like"/>
</dbReference>
<dbReference type="SUPFAM" id="SSF88946">
    <property type="entry name" value="Sigma2 domain of RNA polymerase sigma factors"/>
    <property type="match status" value="1"/>
</dbReference>
<keyword evidence="5" id="KW-0804">Transcription</keyword>
<feature type="domain" description="RNA polymerase sigma factor 70 region 4 type 2" evidence="7">
    <location>
        <begin position="97"/>
        <end position="141"/>
    </location>
</feature>
<dbReference type="NCBIfam" id="TIGR02937">
    <property type="entry name" value="sigma70-ECF"/>
    <property type="match status" value="1"/>
</dbReference>
<dbReference type="SUPFAM" id="SSF88659">
    <property type="entry name" value="Sigma3 and sigma4 domains of RNA polymerase sigma factors"/>
    <property type="match status" value="1"/>
</dbReference>
<keyword evidence="3" id="KW-0731">Sigma factor</keyword>
<keyword evidence="2" id="KW-0805">Transcription regulation</keyword>